<reference evidence="1 2" key="1">
    <citation type="journal article" date="2020" name="Phytopathology">
        <title>Genome Sequence Resources of Colletotrichum truncatum, C. plurivorum, C. musicola, and C. sojae: Four Species Pathogenic to Soybean (Glycine max).</title>
        <authorList>
            <person name="Rogerio F."/>
            <person name="Boufleur T.R."/>
            <person name="Ciampi-Guillardi M."/>
            <person name="Sukno S.A."/>
            <person name="Thon M.R."/>
            <person name="Massola Junior N.S."/>
            <person name="Baroncelli R."/>
        </authorList>
    </citation>
    <scope>NUCLEOTIDE SEQUENCE [LARGE SCALE GENOMIC DNA]</scope>
    <source>
        <strain evidence="1 2">CMES1059</strain>
    </source>
</reference>
<dbReference type="Proteomes" id="UP000805649">
    <property type="component" value="Unassembled WGS sequence"/>
</dbReference>
<gene>
    <name evidence="1" type="ORF">CTRU02_211006</name>
</gene>
<protein>
    <submittedName>
        <fullName evidence="1">Uncharacterized protein</fullName>
    </submittedName>
</protein>
<sequence>MASQNDLQELLRLITARKVPMMTAMSQVKALQGVNLRSIQQIADAQPDVIERALGNSKTAKSLQSSCKSYLKLPNSKREGDSTSNNPSAKRLRTAQYADTSTEHKSQSVKEQEGALALPLVTDEDEIARASIYINRAPLMLAFGVELLRFTMPQQPLSSRLSLAQAVVSANSISKAAILGLDSVLRDDISWNEGQPKVTVMGRSIAVLKRGDFDNQPEGCMTAPTTPPQVNENSIVPGRSQWTSSKQITYKSSTFVARVSSLEHPNDAAALIRSLFSCEPHLRTATHNAWGYRVKSEVHSDSIGGGVQEVREDYRDDGERGCGEFILRLMKEANVVGAVVVVTRWFGGEMLGPDRWRLMRGCVMEALAERLRIQHSQAGCHDTALWALDRQHQSETPRGQASSSRDLTHRGRTVSGAVTHRPELARAYLLKSFSVGRSAEEQTSVGENEVACQARRVGSEPGWTLRLDLTSIARRQASFRASKRQSQITQTTRPAKIYHHPASPLRSARLPANTPAPNALETADVIFKARKIPLLASGVVALGLGVYISVLASSFFSSPSCHGLETTPGAVPTGRPNVFTKESARKFDQSLDGSEWLMGITSLRQKLAAEASGHVLEVAIGTGRNMSFYDWSFVLQPNFSPKTVETAQKTNRKSASASVLSFTGVDISGEMLEVAIEKLSAAVPQLKGVEPTVKMQIPTTSGLTVVSYLSDRLRFIRTDIHNSIPPPAQQTSTPARYDTVVQTFGLCSVQDPERVVQNLASLVKPDTGRIILVEHGRGWWGIVNGLLDKSAASHFQKYGCWWNRDIAEIVENTAKSTPGLEIVKIERPYLTQLGTTLWIELRVRKSGEF</sequence>
<organism evidence="1 2">
    <name type="scientific">Colletotrichum truncatum</name>
    <name type="common">Anthracnose fungus</name>
    <name type="synonym">Colletotrichum capsici</name>
    <dbReference type="NCBI Taxonomy" id="5467"/>
    <lineage>
        <taxon>Eukaryota</taxon>
        <taxon>Fungi</taxon>
        <taxon>Dikarya</taxon>
        <taxon>Ascomycota</taxon>
        <taxon>Pezizomycotina</taxon>
        <taxon>Sordariomycetes</taxon>
        <taxon>Hypocreomycetidae</taxon>
        <taxon>Glomerellales</taxon>
        <taxon>Glomerellaceae</taxon>
        <taxon>Colletotrichum</taxon>
        <taxon>Colletotrichum truncatum species complex</taxon>
    </lineage>
</organism>
<name>A0ACC3YQU0_COLTU</name>
<comment type="caution">
    <text evidence="1">The sequence shown here is derived from an EMBL/GenBank/DDBJ whole genome shotgun (WGS) entry which is preliminary data.</text>
</comment>
<dbReference type="EMBL" id="VUJX02000007">
    <property type="protein sequence ID" value="KAL0934207.1"/>
    <property type="molecule type" value="Genomic_DNA"/>
</dbReference>
<proteinExistence type="predicted"/>
<evidence type="ECO:0000313" key="1">
    <source>
        <dbReference type="EMBL" id="KAL0934207.1"/>
    </source>
</evidence>
<accession>A0ACC3YQU0</accession>
<keyword evidence="2" id="KW-1185">Reference proteome</keyword>
<evidence type="ECO:0000313" key="2">
    <source>
        <dbReference type="Proteomes" id="UP000805649"/>
    </source>
</evidence>